<sequence>MSDYPVGAVMWAVDPTKAHDNRPVIVLSHESRPFGSVECTVMCLGTGANDYDHYAPELTDNHLSEISFSTRTFLMPWALYTIPPGTLLTEKAHGELTETGERLVKKSLLMLFEV</sequence>
<dbReference type="OrthoDB" id="315488at2157"/>
<gene>
    <name evidence="1" type="ORF">EIK79_16605</name>
</gene>
<dbReference type="EMBL" id="RRCH01000041">
    <property type="protein sequence ID" value="RRJ28098.1"/>
    <property type="molecule type" value="Genomic_DNA"/>
</dbReference>
<evidence type="ECO:0008006" key="3">
    <source>
        <dbReference type="Google" id="ProtNLM"/>
    </source>
</evidence>
<reference evidence="1 2" key="1">
    <citation type="submission" date="2018-11" db="EMBL/GenBank/DDBJ databases">
        <title>Taxonoimc description of Halomarina strain SPP-AMP-1.</title>
        <authorList>
            <person name="Pal Y."/>
            <person name="Srinivasana K."/>
            <person name="Verma A."/>
            <person name="Kumar P."/>
        </authorList>
    </citation>
    <scope>NUCLEOTIDE SEQUENCE [LARGE SCALE GENOMIC DNA]</scope>
    <source>
        <strain evidence="1 2">SPP-AMP-1</strain>
    </source>
</reference>
<name>A0A3P3R558_9EURY</name>
<evidence type="ECO:0000313" key="2">
    <source>
        <dbReference type="Proteomes" id="UP000282322"/>
    </source>
</evidence>
<keyword evidence="2" id="KW-1185">Reference proteome</keyword>
<comment type="caution">
    <text evidence="1">The sequence shown here is derived from an EMBL/GenBank/DDBJ whole genome shotgun (WGS) entry which is preliminary data.</text>
</comment>
<dbReference type="AlphaFoldDB" id="A0A3P3R558"/>
<proteinExistence type="predicted"/>
<protein>
    <recommendedName>
        <fullName evidence="3">Type II toxin-antitoxin system PemK/MazF family toxin</fullName>
    </recommendedName>
</protein>
<accession>A0A3P3R558</accession>
<organism evidence="1 2">
    <name type="scientific">Halocatena pleomorpha</name>
    <dbReference type="NCBI Taxonomy" id="1785090"/>
    <lineage>
        <taxon>Archaea</taxon>
        <taxon>Methanobacteriati</taxon>
        <taxon>Methanobacteriota</taxon>
        <taxon>Stenosarchaea group</taxon>
        <taxon>Halobacteria</taxon>
        <taxon>Halobacteriales</taxon>
        <taxon>Natronomonadaceae</taxon>
        <taxon>Halocatena</taxon>
    </lineage>
</organism>
<dbReference type="RefSeq" id="WP_124956719.1">
    <property type="nucleotide sequence ID" value="NZ_RRCH01000041.1"/>
</dbReference>
<dbReference type="Proteomes" id="UP000282322">
    <property type="component" value="Unassembled WGS sequence"/>
</dbReference>
<evidence type="ECO:0000313" key="1">
    <source>
        <dbReference type="EMBL" id="RRJ28098.1"/>
    </source>
</evidence>